<proteinExistence type="inferred from homology"/>
<dbReference type="InterPro" id="IPR020845">
    <property type="entry name" value="AMP-binding_CS"/>
</dbReference>
<dbReference type="PROSITE" id="PS00455">
    <property type="entry name" value="AMP_BINDING"/>
    <property type="match status" value="1"/>
</dbReference>
<evidence type="ECO:0000256" key="6">
    <source>
        <dbReference type="ARBA" id="ARBA00039638"/>
    </source>
</evidence>
<evidence type="ECO:0000259" key="9">
    <source>
        <dbReference type="Pfam" id="PF00501"/>
    </source>
</evidence>
<evidence type="ECO:0000313" key="10">
    <source>
        <dbReference type="EMBL" id="GCC31551.1"/>
    </source>
</evidence>
<dbReference type="Proteomes" id="UP000287033">
    <property type="component" value="Unassembled WGS sequence"/>
</dbReference>
<reference evidence="10 11" key="1">
    <citation type="journal article" date="2018" name="Nat. Ecol. Evol.">
        <title>Shark genomes provide insights into elasmobranch evolution and the origin of vertebrates.</title>
        <authorList>
            <person name="Hara Y"/>
            <person name="Yamaguchi K"/>
            <person name="Onimaru K"/>
            <person name="Kadota M"/>
            <person name="Koyanagi M"/>
            <person name="Keeley SD"/>
            <person name="Tatsumi K"/>
            <person name="Tanaka K"/>
            <person name="Motone F"/>
            <person name="Kageyama Y"/>
            <person name="Nozu R"/>
            <person name="Adachi N"/>
            <person name="Nishimura O"/>
            <person name="Nakagawa R"/>
            <person name="Tanegashima C"/>
            <person name="Kiyatake I"/>
            <person name="Matsumoto R"/>
            <person name="Murakumo K"/>
            <person name="Nishida K"/>
            <person name="Terakita A"/>
            <person name="Kuratani S"/>
            <person name="Sato K"/>
            <person name="Hyodo S Kuraku.S."/>
        </authorList>
    </citation>
    <scope>NUCLEOTIDE SEQUENCE [LARGE SCALE GENOMIC DNA]</scope>
</reference>
<dbReference type="OrthoDB" id="10253115at2759"/>
<evidence type="ECO:0000256" key="5">
    <source>
        <dbReference type="ARBA" id="ARBA00039009"/>
    </source>
</evidence>
<evidence type="ECO:0000256" key="3">
    <source>
        <dbReference type="ARBA" id="ARBA00023098"/>
    </source>
</evidence>
<keyword evidence="2" id="KW-0436">Ligase</keyword>
<dbReference type="EC" id="6.2.1.2" evidence="5"/>
<dbReference type="GO" id="GO:0031956">
    <property type="term" value="F:medium-chain fatty acid-CoA ligase activity"/>
    <property type="evidence" value="ECO:0007669"/>
    <property type="project" value="UniProtKB-EC"/>
</dbReference>
<dbReference type="STRING" id="137246.A0A401SME7"/>
<dbReference type="Pfam" id="PF00501">
    <property type="entry name" value="AMP-binding"/>
    <property type="match status" value="1"/>
</dbReference>
<evidence type="ECO:0000256" key="8">
    <source>
        <dbReference type="ARBA" id="ARBA00048277"/>
    </source>
</evidence>
<organism evidence="10 11">
    <name type="scientific">Chiloscyllium punctatum</name>
    <name type="common">Brownbanded bambooshark</name>
    <name type="synonym">Hemiscyllium punctatum</name>
    <dbReference type="NCBI Taxonomy" id="137246"/>
    <lineage>
        <taxon>Eukaryota</taxon>
        <taxon>Metazoa</taxon>
        <taxon>Chordata</taxon>
        <taxon>Craniata</taxon>
        <taxon>Vertebrata</taxon>
        <taxon>Chondrichthyes</taxon>
        <taxon>Elasmobranchii</taxon>
        <taxon>Galeomorphii</taxon>
        <taxon>Galeoidea</taxon>
        <taxon>Orectolobiformes</taxon>
        <taxon>Hemiscylliidae</taxon>
        <taxon>Chiloscyllium</taxon>
    </lineage>
</organism>
<comment type="function">
    <text evidence="4">Acyl-CoA synthases catalyze the initial reaction in fatty acid metabolism, by forming a thioester with CoA. Has some preference toward medium-chain substrates. Plays a role in adipocyte differentiation.</text>
</comment>
<dbReference type="InterPro" id="IPR000873">
    <property type="entry name" value="AMP-dep_synth/lig_dom"/>
</dbReference>
<feature type="domain" description="AMP-dependent synthetase/ligase" evidence="9">
    <location>
        <begin position="78"/>
        <end position="396"/>
    </location>
</feature>
<sequence length="486" mass="54350">MLGFALELRSCTGPWNRSWRLFREDFWKCNSCNQTRTFTTYRKLHYPVIIPTKPTLTTSYVHGAVDIPLVSKSIGQCLEEIANKSPDKEAMVFLQDGIRKTFGQFKQEVDQMAAGLLAIGLEKGDRLGIWGPNMYEWVLMQFATAQAGIILANINPAYQAREVEFVLRKVGCKALICPTKFKTQIYYDIIKQCCPEVEKATPGDLRSKRLPDLRTIIMIGSKLPGTYSFDEVFNAASSSHQELLLRLRKKISFDDPINIQFTSGTTGNPKGVTLSHHNIVNNARFIGYRMGYDWRNARINSPVPLFHCFGCVGATMNMIVYGCLVVFSAPHFDGRACLEAVQRERCTVIYGTPTMYLDMLNQKDFSTIDLSTLEAAVVAGASCPVEVARKIQSEMNITEFVTDPVSTLAEPYRIQTNPVSTLTEPYPIQIDPVSTLAEPYPTQAKPVSTLAEPYPIQIDPVSTLAEPYPILIDPVSTLAEPYPIQT</sequence>
<dbReference type="SUPFAM" id="SSF56801">
    <property type="entry name" value="Acetyl-CoA synthetase-like"/>
    <property type="match status" value="1"/>
</dbReference>
<dbReference type="EMBL" id="BEZZ01000371">
    <property type="protein sequence ID" value="GCC31551.1"/>
    <property type="molecule type" value="Genomic_DNA"/>
</dbReference>
<dbReference type="OMA" id="KQDVRWS"/>
<evidence type="ECO:0000256" key="4">
    <source>
        <dbReference type="ARBA" id="ARBA00037247"/>
    </source>
</evidence>
<comment type="caution">
    <text evidence="10">The sequence shown here is derived from an EMBL/GenBank/DDBJ whole genome shotgun (WGS) entry which is preliminary data.</text>
</comment>
<dbReference type="Gene3D" id="3.40.50.980">
    <property type="match status" value="2"/>
</dbReference>
<evidence type="ECO:0000256" key="2">
    <source>
        <dbReference type="ARBA" id="ARBA00022598"/>
    </source>
</evidence>
<keyword evidence="3" id="KW-0443">Lipid metabolism</keyword>
<dbReference type="PANTHER" id="PTHR43201">
    <property type="entry name" value="ACYL-COA SYNTHETASE"/>
    <property type="match status" value="1"/>
</dbReference>
<name>A0A401SME7_CHIPU</name>
<accession>A0A401SME7</accession>
<evidence type="ECO:0000256" key="1">
    <source>
        <dbReference type="ARBA" id="ARBA00006432"/>
    </source>
</evidence>
<keyword evidence="11" id="KW-1185">Reference proteome</keyword>
<gene>
    <name evidence="10" type="ORF">chiPu_0010010</name>
</gene>
<dbReference type="PANTHER" id="PTHR43201:SF5">
    <property type="entry name" value="MEDIUM-CHAIN ACYL-COA LIGASE ACSF2, MITOCHONDRIAL"/>
    <property type="match status" value="1"/>
</dbReference>
<comment type="similarity">
    <text evidence="1">Belongs to the ATP-dependent AMP-binding enzyme family.</text>
</comment>
<protein>
    <recommendedName>
        <fullName evidence="6">Medium-chain acyl-CoA ligase ACSF2, mitochondrial</fullName>
        <ecNumber evidence="5">6.2.1.2</ecNumber>
    </recommendedName>
</protein>
<dbReference type="GO" id="GO:0006631">
    <property type="term" value="P:fatty acid metabolic process"/>
    <property type="evidence" value="ECO:0007669"/>
    <property type="project" value="TreeGrafter"/>
</dbReference>
<comment type="catalytic activity">
    <reaction evidence="8">
        <text>a medium-chain fatty acid + ATP + CoA = a medium-chain fatty acyl-CoA + AMP + diphosphate</text>
        <dbReference type="Rhea" id="RHEA:48340"/>
        <dbReference type="ChEBI" id="CHEBI:30616"/>
        <dbReference type="ChEBI" id="CHEBI:33019"/>
        <dbReference type="ChEBI" id="CHEBI:57287"/>
        <dbReference type="ChEBI" id="CHEBI:59558"/>
        <dbReference type="ChEBI" id="CHEBI:90546"/>
        <dbReference type="ChEBI" id="CHEBI:456215"/>
        <dbReference type="EC" id="6.2.1.2"/>
    </reaction>
</comment>
<dbReference type="AlphaFoldDB" id="A0A401SME7"/>
<comment type="catalytic activity">
    <reaction evidence="7">
        <text>octanoate + ATP + CoA = octanoyl-CoA + AMP + diphosphate</text>
        <dbReference type="Rhea" id="RHEA:33631"/>
        <dbReference type="ChEBI" id="CHEBI:25646"/>
        <dbReference type="ChEBI" id="CHEBI:30616"/>
        <dbReference type="ChEBI" id="CHEBI:33019"/>
        <dbReference type="ChEBI" id="CHEBI:57287"/>
        <dbReference type="ChEBI" id="CHEBI:57386"/>
        <dbReference type="ChEBI" id="CHEBI:456215"/>
    </reaction>
</comment>
<evidence type="ECO:0000313" key="11">
    <source>
        <dbReference type="Proteomes" id="UP000287033"/>
    </source>
</evidence>
<evidence type="ECO:0000256" key="7">
    <source>
        <dbReference type="ARBA" id="ARBA00047319"/>
    </source>
</evidence>